<evidence type="ECO:0000256" key="11">
    <source>
        <dbReference type="ARBA" id="ARBA00023316"/>
    </source>
</evidence>
<proteinExistence type="inferred from homology"/>
<feature type="region of interest" description="Disordered" evidence="14">
    <location>
        <begin position="649"/>
        <end position="823"/>
    </location>
</feature>
<feature type="transmembrane region" description="Helical" evidence="15">
    <location>
        <begin position="27"/>
        <end position="53"/>
    </location>
</feature>
<dbReference type="InterPro" id="IPR012338">
    <property type="entry name" value="Beta-lactam/transpept-like"/>
</dbReference>
<dbReference type="Pfam" id="PF00912">
    <property type="entry name" value="Transgly"/>
    <property type="match status" value="1"/>
</dbReference>
<evidence type="ECO:0000256" key="6">
    <source>
        <dbReference type="ARBA" id="ARBA00022679"/>
    </source>
</evidence>
<keyword evidence="19" id="KW-1185">Reference proteome</keyword>
<feature type="domain" description="Penicillin-binding protein transpeptidase" evidence="16">
    <location>
        <begin position="352"/>
        <end position="603"/>
    </location>
</feature>
<keyword evidence="11" id="KW-0961">Cell wall biogenesis/degradation</keyword>
<feature type="compositionally biased region" description="Basic and acidic residues" evidence="14">
    <location>
        <begin position="678"/>
        <end position="701"/>
    </location>
</feature>
<dbReference type="Gene3D" id="1.10.3810.10">
    <property type="entry name" value="Biosynthetic peptidoglycan transglycosylase-like"/>
    <property type="match status" value="1"/>
</dbReference>
<keyword evidence="15" id="KW-0812">Transmembrane</keyword>
<dbReference type="GO" id="GO:0005509">
    <property type="term" value="F:calcium ion binding"/>
    <property type="evidence" value="ECO:0007669"/>
    <property type="project" value="InterPro"/>
</dbReference>
<dbReference type="RefSeq" id="WP_343047316.1">
    <property type="nucleotide sequence ID" value="NZ_JACCFP010000001.1"/>
</dbReference>
<evidence type="ECO:0000256" key="8">
    <source>
        <dbReference type="ARBA" id="ARBA00022960"/>
    </source>
</evidence>
<evidence type="ECO:0000256" key="10">
    <source>
        <dbReference type="ARBA" id="ARBA00023268"/>
    </source>
</evidence>
<dbReference type="SUPFAM" id="SSF53955">
    <property type="entry name" value="Lysozyme-like"/>
    <property type="match status" value="1"/>
</dbReference>
<keyword evidence="4" id="KW-0645">Protease</keyword>
<dbReference type="GO" id="GO:0009252">
    <property type="term" value="P:peptidoglycan biosynthetic process"/>
    <property type="evidence" value="ECO:0007669"/>
    <property type="project" value="UniProtKB-KW"/>
</dbReference>
<feature type="compositionally biased region" description="Acidic residues" evidence="14">
    <location>
        <begin position="746"/>
        <end position="759"/>
    </location>
</feature>
<keyword evidence="8" id="KW-0133">Cell shape</keyword>
<comment type="catalytic activity">
    <reaction evidence="13">
        <text>[GlcNAc-(1-&gt;4)-Mur2Ac(oyl-L-Ala-gamma-D-Glu-L-Lys-D-Ala-D-Ala)](n)-di-trans,octa-cis-undecaprenyl diphosphate + beta-D-GlcNAc-(1-&gt;4)-Mur2Ac(oyl-L-Ala-gamma-D-Glu-L-Lys-D-Ala-D-Ala)-di-trans,octa-cis-undecaprenyl diphosphate = [GlcNAc-(1-&gt;4)-Mur2Ac(oyl-L-Ala-gamma-D-Glu-L-Lys-D-Ala-D-Ala)](n+1)-di-trans,octa-cis-undecaprenyl diphosphate + di-trans,octa-cis-undecaprenyl diphosphate + H(+)</text>
        <dbReference type="Rhea" id="RHEA:23708"/>
        <dbReference type="Rhea" id="RHEA-COMP:9602"/>
        <dbReference type="Rhea" id="RHEA-COMP:9603"/>
        <dbReference type="ChEBI" id="CHEBI:15378"/>
        <dbReference type="ChEBI" id="CHEBI:58405"/>
        <dbReference type="ChEBI" id="CHEBI:60033"/>
        <dbReference type="ChEBI" id="CHEBI:78435"/>
        <dbReference type="EC" id="2.4.99.28"/>
    </reaction>
</comment>
<name>A0A853C8P1_9ACTN</name>
<dbReference type="InterPro" id="IPR050396">
    <property type="entry name" value="Glycosyltr_51/Transpeptidase"/>
</dbReference>
<dbReference type="GO" id="GO:0008955">
    <property type="term" value="F:peptidoglycan glycosyltransferase activity"/>
    <property type="evidence" value="ECO:0007669"/>
    <property type="project" value="UniProtKB-EC"/>
</dbReference>
<dbReference type="AlphaFoldDB" id="A0A853C8P1"/>
<keyword evidence="10" id="KW-0511">Multifunctional enzyme</keyword>
<dbReference type="GO" id="GO:0006508">
    <property type="term" value="P:proteolysis"/>
    <property type="evidence" value="ECO:0007669"/>
    <property type="project" value="UniProtKB-KW"/>
</dbReference>
<evidence type="ECO:0000313" key="18">
    <source>
        <dbReference type="EMBL" id="NYJ03569.1"/>
    </source>
</evidence>
<evidence type="ECO:0000256" key="5">
    <source>
        <dbReference type="ARBA" id="ARBA00022676"/>
    </source>
</evidence>
<dbReference type="GO" id="GO:0008658">
    <property type="term" value="F:penicillin binding"/>
    <property type="evidence" value="ECO:0007669"/>
    <property type="project" value="InterPro"/>
</dbReference>
<dbReference type="GO" id="GO:0008360">
    <property type="term" value="P:regulation of cell shape"/>
    <property type="evidence" value="ECO:0007669"/>
    <property type="project" value="UniProtKB-KW"/>
</dbReference>
<evidence type="ECO:0000256" key="13">
    <source>
        <dbReference type="ARBA" id="ARBA00049902"/>
    </source>
</evidence>
<dbReference type="InterPro" id="IPR001264">
    <property type="entry name" value="Glyco_trans_51"/>
</dbReference>
<keyword evidence="9" id="KW-0573">Peptidoglycan synthesis</keyword>
<dbReference type="SUPFAM" id="SSF56601">
    <property type="entry name" value="beta-lactamase/transpeptidase-like"/>
    <property type="match status" value="1"/>
</dbReference>
<keyword evidence="15" id="KW-1133">Transmembrane helix</keyword>
<evidence type="ECO:0000259" key="16">
    <source>
        <dbReference type="Pfam" id="PF00905"/>
    </source>
</evidence>
<evidence type="ECO:0000256" key="4">
    <source>
        <dbReference type="ARBA" id="ARBA00022670"/>
    </source>
</evidence>
<dbReference type="PANTHER" id="PTHR32282:SF34">
    <property type="entry name" value="PENICILLIN-BINDING PROTEIN 1A"/>
    <property type="match status" value="1"/>
</dbReference>
<feature type="domain" description="Glycosyl transferase family 51" evidence="17">
    <location>
        <begin position="86"/>
        <end position="254"/>
    </location>
</feature>
<dbReference type="Pfam" id="PF00905">
    <property type="entry name" value="Transpeptidase"/>
    <property type="match status" value="1"/>
</dbReference>
<comment type="similarity">
    <text evidence="1">In the C-terminal section; belongs to the transpeptidase family.</text>
</comment>
<comment type="similarity">
    <text evidence="2">In the N-terminal section; belongs to the glycosyltransferase 51 family.</text>
</comment>
<protein>
    <submittedName>
        <fullName evidence="18">Membrane peptidoglycan carboxypeptidase</fullName>
    </submittedName>
</protein>
<comment type="catalytic activity">
    <reaction evidence="12">
        <text>Preferential cleavage: (Ac)2-L-Lys-D-Ala-|-D-Ala. Also transpeptidation of peptidyl-alanyl moieties that are N-acyl substituents of D-alanine.</text>
        <dbReference type="EC" id="3.4.16.4"/>
    </reaction>
</comment>
<dbReference type="Proteomes" id="UP000530424">
    <property type="component" value="Unassembled WGS sequence"/>
</dbReference>
<feature type="compositionally biased region" description="Gly residues" evidence="14">
    <location>
        <begin position="790"/>
        <end position="800"/>
    </location>
</feature>
<feature type="region of interest" description="Disordered" evidence="14">
    <location>
        <begin position="1"/>
        <end position="20"/>
    </location>
</feature>
<feature type="compositionally biased region" description="Basic and acidic residues" evidence="14">
    <location>
        <begin position="262"/>
        <end position="283"/>
    </location>
</feature>
<dbReference type="GO" id="GO:0009002">
    <property type="term" value="F:serine-type D-Ala-D-Ala carboxypeptidase activity"/>
    <property type="evidence" value="ECO:0007669"/>
    <property type="project" value="UniProtKB-EC"/>
</dbReference>
<feature type="region of interest" description="Disordered" evidence="14">
    <location>
        <begin position="262"/>
        <end position="286"/>
    </location>
</feature>
<dbReference type="PANTHER" id="PTHR32282">
    <property type="entry name" value="BINDING PROTEIN TRANSPEPTIDASE, PUTATIVE-RELATED"/>
    <property type="match status" value="1"/>
</dbReference>
<organism evidence="18 19">
    <name type="scientific">Nocardioides thalensis</name>
    <dbReference type="NCBI Taxonomy" id="1914755"/>
    <lineage>
        <taxon>Bacteria</taxon>
        <taxon>Bacillati</taxon>
        <taxon>Actinomycetota</taxon>
        <taxon>Actinomycetes</taxon>
        <taxon>Propionibacteriales</taxon>
        <taxon>Nocardioidaceae</taxon>
        <taxon>Nocardioides</taxon>
    </lineage>
</organism>
<keyword evidence="7" id="KW-0378">Hydrolase</keyword>
<dbReference type="InterPro" id="IPR023346">
    <property type="entry name" value="Lysozyme-like_dom_sf"/>
</dbReference>
<evidence type="ECO:0000259" key="17">
    <source>
        <dbReference type="Pfam" id="PF00912"/>
    </source>
</evidence>
<dbReference type="EMBL" id="JACCFP010000001">
    <property type="protein sequence ID" value="NYJ03569.1"/>
    <property type="molecule type" value="Genomic_DNA"/>
</dbReference>
<dbReference type="GO" id="GO:0030288">
    <property type="term" value="C:outer membrane-bounded periplasmic space"/>
    <property type="evidence" value="ECO:0007669"/>
    <property type="project" value="TreeGrafter"/>
</dbReference>
<accession>A0A853C8P1</accession>
<evidence type="ECO:0000256" key="15">
    <source>
        <dbReference type="SAM" id="Phobius"/>
    </source>
</evidence>
<evidence type="ECO:0000256" key="12">
    <source>
        <dbReference type="ARBA" id="ARBA00034000"/>
    </source>
</evidence>
<gene>
    <name evidence="18" type="ORF">HNR19_004267</name>
</gene>
<keyword evidence="5" id="KW-0328">Glycosyltransferase</keyword>
<evidence type="ECO:0000256" key="9">
    <source>
        <dbReference type="ARBA" id="ARBA00022984"/>
    </source>
</evidence>
<evidence type="ECO:0000256" key="14">
    <source>
        <dbReference type="SAM" id="MobiDB-lite"/>
    </source>
</evidence>
<evidence type="ECO:0000256" key="7">
    <source>
        <dbReference type="ARBA" id="ARBA00022801"/>
    </source>
</evidence>
<dbReference type="FunFam" id="1.10.3810.10:FF:000001">
    <property type="entry name" value="Penicillin-binding protein 1A"/>
    <property type="match status" value="1"/>
</dbReference>
<keyword evidence="6" id="KW-0808">Transferase</keyword>
<feature type="compositionally biased region" description="Acidic residues" evidence="14">
    <location>
        <begin position="726"/>
        <end position="736"/>
    </location>
</feature>
<sequence length="823" mass="87832">MAGKRAAASRSKTAKSPKTPKTAKQRILWFLKWGLIGGLVMLLIAAAGFFVAYRMIDIPDPNDEFLTETTHVYFADGKTDLGSFAIQERDAIDYDEMPESIKDAVVAAENQSFWTDEGIDPKGILSAAFNNASGGTTRGASTITQQYVKILYLTQERTWKRKLKEAILSLKIQNQYSKEQVLEGYLNTIYFGRGAYGIQAAAQAYFGIDAKDLDLKQSAVLAAILNDPNDLDPDNGRAAKRDLKGRYQYVIDSMVEMEEIDSSRGEKARNKLPKVEEEAREDSYGGQKGHMLQMVRQELLRLGYTEEEIDGGGLEVTTTFTEQAMTAAEDGVLAARPDGFSDKELHVGVASVEPGTGAVRGFYAGQDYLQSQLNWAIEGGQAGSTFKAFAVAAALKEGWSLKDTFDGNSPYIAPDGNDFENQGDQDYGSAVSLLAATEDSVNTAFVDMTLETPNGPERIIETANEMGIPPEKPGSDKYGFPTDTRGLQANAQVALGSQTVSPINMANGYATLAANGVMAEPYIIEKVVEPNGETWTHKVDSERVLSEDIAADASYALQQVVEVGTGTGAQAIGRPAAGKTGTATNDDGEVVSAWFAGYTPQLSTAVTYVRGDGADQIDGWLPEFFGSAFPLDTWVAVMNGAMEGLPIEDFPEPAWVDGEAPAEGHAPYTPPPPPPKTKKPDPEPKDSDGDGVPDDRDKCPDNPDIPGSPDPDGNCEVGDQSGPQDSDGDGTPDDSDPCPQDPQDACTEEPDSDGDDIPNSDDPCPNDPLNLCDDGDGGGGGDDPDNPDNPGGGGGGGGDGRPATAAQRTTTRRRRRPVQPDVS</sequence>
<evidence type="ECO:0000256" key="2">
    <source>
        <dbReference type="ARBA" id="ARBA00007739"/>
    </source>
</evidence>
<dbReference type="Gene3D" id="3.40.710.10">
    <property type="entry name" value="DD-peptidase/beta-lactamase superfamily"/>
    <property type="match status" value="1"/>
</dbReference>
<keyword evidence="3 18" id="KW-0121">Carboxypeptidase</keyword>
<dbReference type="GO" id="GO:0071555">
    <property type="term" value="P:cell wall organization"/>
    <property type="evidence" value="ECO:0007669"/>
    <property type="project" value="UniProtKB-KW"/>
</dbReference>
<evidence type="ECO:0000313" key="19">
    <source>
        <dbReference type="Proteomes" id="UP000530424"/>
    </source>
</evidence>
<reference evidence="18 19" key="1">
    <citation type="submission" date="2020-07" db="EMBL/GenBank/DDBJ databases">
        <title>Sequencing the genomes of 1000 actinobacteria strains.</title>
        <authorList>
            <person name="Klenk H.-P."/>
        </authorList>
    </citation>
    <scope>NUCLEOTIDE SEQUENCE [LARGE SCALE GENOMIC DNA]</scope>
    <source>
        <strain evidence="18 19">DSM 103833</strain>
    </source>
</reference>
<dbReference type="InterPro" id="IPR028974">
    <property type="entry name" value="TSP_type-3_rpt"/>
</dbReference>
<comment type="caution">
    <text evidence="18">The sequence shown here is derived from an EMBL/GenBank/DDBJ whole genome shotgun (WGS) entry which is preliminary data.</text>
</comment>
<evidence type="ECO:0000256" key="1">
    <source>
        <dbReference type="ARBA" id="ARBA00007090"/>
    </source>
</evidence>
<evidence type="ECO:0000256" key="3">
    <source>
        <dbReference type="ARBA" id="ARBA00022645"/>
    </source>
</evidence>
<dbReference type="InterPro" id="IPR036950">
    <property type="entry name" value="PBP_transglycosylase"/>
</dbReference>
<keyword evidence="15" id="KW-0472">Membrane</keyword>
<dbReference type="SUPFAM" id="SSF103647">
    <property type="entry name" value="TSP type-3 repeat"/>
    <property type="match status" value="1"/>
</dbReference>
<dbReference type="InterPro" id="IPR001460">
    <property type="entry name" value="PCN-bd_Tpept"/>
</dbReference>